<keyword evidence="1" id="KW-0472">Membrane</keyword>
<keyword evidence="1" id="KW-0812">Transmembrane</keyword>
<dbReference type="RefSeq" id="WP_317491225.1">
    <property type="nucleotide sequence ID" value="NZ_CP136051.1"/>
</dbReference>
<dbReference type="SMART" id="SM00850">
    <property type="entry name" value="LytTR"/>
    <property type="match status" value="1"/>
</dbReference>
<accession>A0ABZ0IW31</accession>
<feature type="transmembrane region" description="Helical" evidence="1">
    <location>
        <begin position="44"/>
        <end position="63"/>
    </location>
</feature>
<feature type="transmembrane region" description="Helical" evidence="1">
    <location>
        <begin position="127"/>
        <end position="145"/>
    </location>
</feature>
<feature type="transmembrane region" description="Helical" evidence="1">
    <location>
        <begin position="84"/>
        <end position="107"/>
    </location>
</feature>
<gene>
    <name evidence="3" type="ORF">RT717_08060</name>
</gene>
<name>A0ABZ0IW31_9BACT</name>
<feature type="transmembrane region" description="Helical" evidence="1">
    <location>
        <begin position="12"/>
        <end position="32"/>
    </location>
</feature>
<dbReference type="Proteomes" id="UP001302349">
    <property type="component" value="Chromosome"/>
</dbReference>
<evidence type="ECO:0000256" key="1">
    <source>
        <dbReference type="SAM" id="Phobius"/>
    </source>
</evidence>
<dbReference type="InterPro" id="IPR007492">
    <property type="entry name" value="LytTR_DNA-bd_dom"/>
</dbReference>
<protein>
    <submittedName>
        <fullName evidence="3">LytTR family transcriptional regulator DNA-binding domain-containing protein</fullName>
    </submittedName>
</protein>
<dbReference type="EMBL" id="CP136051">
    <property type="protein sequence ID" value="WOK08588.1"/>
    <property type="molecule type" value="Genomic_DNA"/>
</dbReference>
<dbReference type="Pfam" id="PF04397">
    <property type="entry name" value="LytTR"/>
    <property type="match status" value="1"/>
</dbReference>
<evidence type="ECO:0000313" key="3">
    <source>
        <dbReference type="EMBL" id="WOK08588.1"/>
    </source>
</evidence>
<sequence>MTPLYILPLRHDVWNILGVSLFVSQLFISIGAEKDWFELFQDSSFAPDTLFVFTLTSTLWLYVRMVTVLLQQKFDWFEKPLRRILTQVFFGIALPSVACIFIVAIYFYAQYQVPLSATSFPAYEFPFTIIVITQFNLYYLIYYFYRKTKTQAAGNTSFESKKSIVGMIGRKNVPIDLQDIANVFIKNSVVYITTFNNTRLSVNYTLDEISVFLSETDYFRANRQLILHRKSCRSFVNEANGKLLIELDPAADASLAVSQLKAAEFKKWIGAN</sequence>
<evidence type="ECO:0000313" key="4">
    <source>
        <dbReference type="Proteomes" id="UP001302349"/>
    </source>
</evidence>
<keyword evidence="3" id="KW-0238">DNA-binding</keyword>
<organism evidence="3 4">
    <name type="scientific">Imperialibacter roseus</name>
    <dbReference type="NCBI Taxonomy" id="1324217"/>
    <lineage>
        <taxon>Bacteria</taxon>
        <taxon>Pseudomonadati</taxon>
        <taxon>Bacteroidota</taxon>
        <taxon>Cytophagia</taxon>
        <taxon>Cytophagales</taxon>
        <taxon>Flammeovirgaceae</taxon>
        <taxon>Imperialibacter</taxon>
    </lineage>
</organism>
<keyword evidence="1" id="KW-1133">Transmembrane helix</keyword>
<dbReference type="GO" id="GO:0003677">
    <property type="term" value="F:DNA binding"/>
    <property type="evidence" value="ECO:0007669"/>
    <property type="project" value="UniProtKB-KW"/>
</dbReference>
<proteinExistence type="predicted"/>
<evidence type="ECO:0000259" key="2">
    <source>
        <dbReference type="SMART" id="SM00850"/>
    </source>
</evidence>
<feature type="domain" description="HTH LytTR-type" evidence="2">
    <location>
        <begin position="170"/>
        <end position="270"/>
    </location>
</feature>
<keyword evidence="4" id="KW-1185">Reference proteome</keyword>
<reference evidence="3 4" key="1">
    <citation type="journal article" date="2023" name="Microbiol. Resour. Announc.">
        <title>Complete Genome Sequence of Imperialibacter roseus strain P4T.</title>
        <authorList>
            <person name="Tizabi D.R."/>
            <person name="Bachvaroff T."/>
            <person name="Hill R.T."/>
        </authorList>
    </citation>
    <scope>NUCLEOTIDE SEQUENCE [LARGE SCALE GENOMIC DNA]</scope>
    <source>
        <strain evidence="3 4">P4T</strain>
    </source>
</reference>